<dbReference type="Proteomes" id="UP000265862">
    <property type="component" value="Unassembled WGS sequence"/>
</dbReference>
<feature type="chain" id="PRO_5017318620" description="Surface layer protein A domain-containing protein" evidence="1">
    <location>
        <begin position="36"/>
        <end position="122"/>
    </location>
</feature>
<evidence type="ECO:0000313" key="2">
    <source>
        <dbReference type="EMBL" id="RHW55156.1"/>
    </source>
</evidence>
<gene>
    <name evidence="2" type="ORF">DS835_00845</name>
</gene>
<dbReference type="AlphaFoldDB" id="A0A396SU55"/>
<sequence>MRYRNEKKQKIIVSLTAAALLTTPIIITSINQAHAAQTTDQTQNKTTTRAFIIKEGKNYTLTRGVMAYLKKGRQLSMPLRSKQSIIRILNGTHSLTMSGTGTIYHIRQLESRNITALVMVVM</sequence>
<evidence type="ECO:0008006" key="4">
    <source>
        <dbReference type="Google" id="ProtNLM"/>
    </source>
</evidence>
<evidence type="ECO:0000256" key="1">
    <source>
        <dbReference type="SAM" id="SignalP"/>
    </source>
</evidence>
<organism evidence="2 3">
    <name type="scientific">Lactobacillus bombicola</name>
    <dbReference type="NCBI Taxonomy" id="1505723"/>
    <lineage>
        <taxon>Bacteria</taxon>
        <taxon>Bacillati</taxon>
        <taxon>Bacillota</taxon>
        <taxon>Bacilli</taxon>
        <taxon>Lactobacillales</taxon>
        <taxon>Lactobacillaceae</taxon>
        <taxon>Lactobacillus</taxon>
    </lineage>
</organism>
<feature type="signal peptide" evidence="1">
    <location>
        <begin position="1"/>
        <end position="35"/>
    </location>
</feature>
<proteinExistence type="predicted"/>
<protein>
    <recommendedName>
        <fullName evidence="4">Surface layer protein A domain-containing protein</fullName>
    </recommendedName>
</protein>
<keyword evidence="1" id="KW-0732">Signal</keyword>
<evidence type="ECO:0000313" key="3">
    <source>
        <dbReference type="Proteomes" id="UP000265862"/>
    </source>
</evidence>
<accession>A0A396SU55</accession>
<name>A0A396SU55_9LACO</name>
<dbReference type="EMBL" id="QOCV01000002">
    <property type="protein sequence ID" value="RHW55156.1"/>
    <property type="molecule type" value="Genomic_DNA"/>
</dbReference>
<comment type="caution">
    <text evidence="2">The sequence shown here is derived from an EMBL/GenBank/DDBJ whole genome shotgun (WGS) entry which is preliminary data.</text>
</comment>
<reference evidence="2 3" key="1">
    <citation type="submission" date="2018-07" db="EMBL/GenBank/DDBJ databases">
        <title>Genome sequences of six Lactobacillus spp. isolated from bumble bee guts.</title>
        <authorList>
            <person name="Motta E.V.S."/>
            <person name="Moran N.A."/>
        </authorList>
    </citation>
    <scope>NUCLEOTIDE SEQUENCE [LARGE SCALE GENOMIC DNA]</scope>
    <source>
        <strain evidence="2 3">OCC3</strain>
    </source>
</reference>
<dbReference type="RefSeq" id="WP_118897520.1">
    <property type="nucleotide sequence ID" value="NZ_QOCV01000002.1"/>
</dbReference>